<dbReference type="InterPro" id="IPR010445">
    <property type="entry name" value="LapA_dom"/>
</dbReference>
<keyword evidence="2 6" id="KW-0812">Transmembrane</keyword>
<evidence type="ECO:0000313" key="9">
    <source>
        <dbReference type="Proteomes" id="UP000554342"/>
    </source>
</evidence>
<evidence type="ECO:0000256" key="4">
    <source>
        <dbReference type="ARBA" id="ARBA00023136"/>
    </source>
</evidence>
<dbReference type="Pfam" id="PF06305">
    <property type="entry name" value="LapA_dom"/>
    <property type="match status" value="1"/>
</dbReference>
<dbReference type="AlphaFoldDB" id="A0A840YUF3"/>
<organism evidence="8 9">
    <name type="scientific">Stakelama sediminis</name>
    <dbReference type="NCBI Taxonomy" id="463200"/>
    <lineage>
        <taxon>Bacteria</taxon>
        <taxon>Pseudomonadati</taxon>
        <taxon>Pseudomonadota</taxon>
        <taxon>Alphaproteobacteria</taxon>
        <taxon>Sphingomonadales</taxon>
        <taxon>Sphingomonadaceae</taxon>
        <taxon>Stakelama</taxon>
    </lineage>
</organism>
<keyword evidence="4 6" id="KW-0472">Membrane</keyword>
<protein>
    <submittedName>
        <fullName evidence="8">Putative integral membrane protein</fullName>
    </submittedName>
</protein>
<comment type="caution">
    <text evidence="8">The sequence shown here is derived from an EMBL/GenBank/DDBJ whole genome shotgun (WGS) entry which is preliminary data.</text>
</comment>
<evidence type="ECO:0000256" key="6">
    <source>
        <dbReference type="SAM" id="Phobius"/>
    </source>
</evidence>
<feature type="domain" description="Lipopolysaccharide assembly protein A" evidence="7">
    <location>
        <begin position="26"/>
        <end position="82"/>
    </location>
</feature>
<evidence type="ECO:0000313" key="8">
    <source>
        <dbReference type="EMBL" id="MBB5717268.1"/>
    </source>
</evidence>
<evidence type="ECO:0000256" key="1">
    <source>
        <dbReference type="ARBA" id="ARBA00022475"/>
    </source>
</evidence>
<accession>A0A840YUF3</accession>
<name>A0A840YUF3_9SPHN</name>
<gene>
    <name evidence="8" type="ORF">FHR23_000175</name>
</gene>
<reference evidence="8 9" key="1">
    <citation type="submission" date="2020-08" db="EMBL/GenBank/DDBJ databases">
        <title>Genomic Encyclopedia of Type Strains, Phase IV (KMG-IV): sequencing the most valuable type-strain genomes for metagenomic binning, comparative biology and taxonomic classification.</title>
        <authorList>
            <person name="Goeker M."/>
        </authorList>
    </citation>
    <scope>NUCLEOTIDE SEQUENCE [LARGE SCALE GENOMIC DNA]</scope>
    <source>
        <strain evidence="8 9">DSM 27203</strain>
    </source>
</reference>
<sequence>MQFLKTLFWALIIGLAAAFAYNNWFPVDLNLWSDLVAEVNLPLLMLVCFLIGFVPMLLVHYTSRWRMRQRISSLERTMNDLRTAHAAPNVSNAPAPPKSDVDTSIAPAGDGPLFESLPAGSAKDR</sequence>
<evidence type="ECO:0000256" key="5">
    <source>
        <dbReference type="SAM" id="MobiDB-lite"/>
    </source>
</evidence>
<evidence type="ECO:0000259" key="7">
    <source>
        <dbReference type="Pfam" id="PF06305"/>
    </source>
</evidence>
<dbReference type="RefSeq" id="WP_184001061.1">
    <property type="nucleotide sequence ID" value="NZ_BAABIF010000004.1"/>
</dbReference>
<dbReference type="Proteomes" id="UP000554342">
    <property type="component" value="Unassembled WGS sequence"/>
</dbReference>
<dbReference type="GO" id="GO:0005886">
    <property type="term" value="C:plasma membrane"/>
    <property type="evidence" value="ECO:0007669"/>
    <property type="project" value="InterPro"/>
</dbReference>
<dbReference type="EMBL" id="JACIJI010000001">
    <property type="protein sequence ID" value="MBB5717268.1"/>
    <property type="molecule type" value="Genomic_DNA"/>
</dbReference>
<proteinExistence type="predicted"/>
<keyword evidence="1" id="KW-1003">Cell membrane</keyword>
<feature type="region of interest" description="Disordered" evidence="5">
    <location>
        <begin position="85"/>
        <end position="125"/>
    </location>
</feature>
<evidence type="ECO:0000256" key="2">
    <source>
        <dbReference type="ARBA" id="ARBA00022692"/>
    </source>
</evidence>
<evidence type="ECO:0000256" key="3">
    <source>
        <dbReference type="ARBA" id="ARBA00022989"/>
    </source>
</evidence>
<feature type="transmembrane region" description="Helical" evidence="6">
    <location>
        <begin position="44"/>
        <end position="62"/>
    </location>
</feature>
<keyword evidence="9" id="KW-1185">Reference proteome</keyword>
<keyword evidence="3 6" id="KW-1133">Transmembrane helix</keyword>